<comment type="caution">
    <text evidence="1">The sequence shown here is derived from an EMBL/GenBank/DDBJ whole genome shotgun (WGS) entry which is preliminary data.</text>
</comment>
<evidence type="ECO:0000313" key="2">
    <source>
        <dbReference type="Proteomes" id="UP001234297"/>
    </source>
</evidence>
<reference evidence="1 2" key="1">
    <citation type="journal article" date="2022" name="Hortic Res">
        <title>A haplotype resolved chromosomal level avocado genome allows analysis of novel avocado genes.</title>
        <authorList>
            <person name="Nath O."/>
            <person name="Fletcher S.J."/>
            <person name="Hayward A."/>
            <person name="Shaw L.M."/>
            <person name="Masouleh A.K."/>
            <person name="Furtado A."/>
            <person name="Henry R.J."/>
            <person name="Mitter N."/>
        </authorList>
    </citation>
    <scope>NUCLEOTIDE SEQUENCE [LARGE SCALE GENOMIC DNA]</scope>
    <source>
        <strain evidence="2">cv. Hass</strain>
    </source>
</reference>
<accession>A0ACC2KF78</accession>
<name>A0ACC2KF78_PERAE</name>
<sequence>MNSANTREILEGVTLKDGGKTVIMGRAIYMLAISGHLSIPSFHDFKLFVSLNDTSNESAVISQFSQ</sequence>
<gene>
    <name evidence="1" type="ORF">MRB53_028151</name>
</gene>
<dbReference type="EMBL" id="CM056817">
    <property type="protein sequence ID" value="KAJ8619622.1"/>
    <property type="molecule type" value="Genomic_DNA"/>
</dbReference>
<organism evidence="1 2">
    <name type="scientific">Persea americana</name>
    <name type="common">Avocado</name>
    <dbReference type="NCBI Taxonomy" id="3435"/>
    <lineage>
        <taxon>Eukaryota</taxon>
        <taxon>Viridiplantae</taxon>
        <taxon>Streptophyta</taxon>
        <taxon>Embryophyta</taxon>
        <taxon>Tracheophyta</taxon>
        <taxon>Spermatophyta</taxon>
        <taxon>Magnoliopsida</taxon>
        <taxon>Magnoliidae</taxon>
        <taxon>Laurales</taxon>
        <taxon>Lauraceae</taxon>
        <taxon>Persea</taxon>
    </lineage>
</organism>
<dbReference type="Proteomes" id="UP001234297">
    <property type="component" value="Chromosome 9"/>
</dbReference>
<proteinExistence type="predicted"/>
<protein>
    <submittedName>
        <fullName evidence="1">Uncharacterized protein</fullName>
    </submittedName>
</protein>
<evidence type="ECO:0000313" key="1">
    <source>
        <dbReference type="EMBL" id="KAJ8619622.1"/>
    </source>
</evidence>
<keyword evidence="2" id="KW-1185">Reference proteome</keyword>